<sequence length="95" mass="10833">MWSFTIIFLCQWKQNRKAKTNNQSTEEAYQEEEKQDNNNAGKMGDLYGCDGDDLNNSTSKSNNSNSIDNDNNSIDQKGDDEKVDAKAKEIKMNMK</sequence>
<organism evidence="2 3">
    <name type="scientific">Diversispora epigaea</name>
    <dbReference type="NCBI Taxonomy" id="1348612"/>
    <lineage>
        <taxon>Eukaryota</taxon>
        <taxon>Fungi</taxon>
        <taxon>Fungi incertae sedis</taxon>
        <taxon>Mucoromycota</taxon>
        <taxon>Glomeromycotina</taxon>
        <taxon>Glomeromycetes</taxon>
        <taxon>Diversisporales</taxon>
        <taxon>Diversisporaceae</taxon>
        <taxon>Diversispora</taxon>
    </lineage>
</organism>
<reference evidence="2 3" key="1">
    <citation type="submission" date="2018-08" db="EMBL/GenBank/DDBJ databases">
        <title>Genome and evolution of the arbuscular mycorrhizal fungus Diversispora epigaea (formerly Glomus versiforme) and its bacterial endosymbionts.</title>
        <authorList>
            <person name="Sun X."/>
            <person name="Fei Z."/>
            <person name="Harrison M."/>
        </authorList>
    </citation>
    <scope>NUCLEOTIDE SEQUENCE [LARGE SCALE GENOMIC DNA]</scope>
    <source>
        <strain evidence="2 3">IT104</strain>
    </source>
</reference>
<feature type="compositionally biased region" description="Basic and acidic residues" evidence="1">
    <location>
        <begin position="76"/>
        <end position="95"/>
    </location>
</feature>
<keyword evidence="3" id="KW-1185">Reference proteome</keyword>
<evidence type="ECO:0000256" key="1">
    <source>
        <dbReference type="SAM" id="MobiDB-lite"/>
    </source>
</evidence>
<feature type="region of interest" description="Disordered" evidence="1">
    <location>
        <begin position="16"/>
        <end position="95"/>
    </location>
</feature>
<feature type="compositionally biased region" description="Low complexity" evidence="1">
    <location>
        <begin position="54"/>
        <end position="75"/>
    </location>
</feature>
<accession>A0A397JF28</accession>
<evidence type="ECO:0000313" key="3">
    <source>
        <dbReference type="Proteomes" id="UP000266861"/>
    </source>
</evidence>
<comment type="caution">
    <text evidence="2">The sequence shown here is derived from an EMBL/GenBank/DDBJ whole genome shotgun (WGS) entry which is preliminary data.</text>
</comment>
<name>A0A397JF28_9GLOM</name>
<protein>
    <submittedName>
        <fullName evidence="2">Uncharacterized protein</fullName>
    </submittedName>
</protein>
<evidence type="ECO:0000313" key="2">
    <source>
        <dbReference type="EMBL" id="RHZ83794.1"/>
    </source>
</evidence>
<dbReference type="AlphaFoldDB" id="A0A397JF28"/>
<proteinExistence type="predicted"/>
<gene>
    <name evidence="2" type="ORF">Glove_87g171</name>
</gene>
<dbReference type="EMBL" id="PQFF01000083">
    <property type="protein sequence ID" value="RHZ83794.1"/>
    <property type="molecule type" value="Genomic_DNA"/>
</dbReference>
<dbReference type="Proteomes" id="UP000266861">
    <property type="component" value="Unassembled WGS sequence"/>
</dbReference>